<feature type="compositionally biased region" description="Acidic residues" evidence="1">
    <location>
        <begin position="389"/>
        <end position="399"/>
    </location>
</feature>
<dbReference type="EMBL" id="KV453911">
    <property type="protein sequence ID" value="ODV80137.1"/>
    <property type="molecule type" value="Genomic_DNA"/>
</dbReference>
<evidence type="ECO:0000256" key="1">
    <source>
        <dbReference type="SAM" id="MobiDB-lite"/>
    </source>
</evidence>
<dbReference type="GeneID" id="30983781"/>
<dbReference type="AlphaFoldDB" id="A0A1E4SL18"/>
<dbReference type="InterPro" id="IPR018838">
    <property type="entry name" value="ZGRF1-like_N"/>
</dbReference>
<dbReference type="RefSeq" id="XP_020065259.1">
    <property type="nucleotide sequence ID" value="XM_020209645.1"/>
</dbReference>
<dbReference type="STRING" id="984487.A0A1E4SL18"/>
<feature type="region of interest" description="Disordered" evidence="1">
    <location>
        <begin position="348"/>
        <end position="399"/>
    </location>
</feature>
<evidence type="ECO:0000259" key="2">
    <source>
        <dbReference type="Pfam" id="PF10382"/>
    </source>
</evidence>
<feature type="compositionally biased region" description="Polar residues" evidence="1">
    <location>
        <begin position="206"/>
        <end position="234"/>
    </location>
</feature>
<sequence>METLESIVHEFTILYSNRIHQKDKKWNDGRLKYYEFNGKIEILNDDDNIISTDFVQTKNHKQVLATKLAVNNQFKLTNNKLVIEVTDQGATYTRDITNSFKKKTPMSLSEIKYEEVTPIKREYKTPLTPTSGDTLNRQVKRRHVGLRKVKPKIKSDPETGTRDLDFKIKSPQVKVKIEHEEPLFQSPPHSIISKNSSYQHLLKNISSDKSSRNPSPISTPKTIPLTGSTVTTRTPPKRIPRISPGSSKHFQYLNHKSINQSREDYTDSLAQGNLQVIKAEPESFESKKSLEEADIIYDLSDFEEDEKFLKMLKEMQNERDIRGVNFGNDMQGTQEEMIQFSKENVPVSTVDETLSTPSKAQGPIQSRNTPASNKKCNESHDFDLSSSSEFEDVDSTPIG</sequence>
<protein>
    <recommendedName>
        <fullName evidence="2">5'-3' DNA helicase ZGRF1-like N-terminal domain-containing protein</fullName>
    </recommendedName>
</protein>
<evidence type="ECO:0000313" key="4">
    <source>
        <dbReference type="Proteomes" id="UP000094285"/>
    </source>
</evidence>
<name>A0A1E4SL18_9ASCO</name>
<dbReference type="Proteomes" id="UP000094285">
    <property type="component" value="Unassembled WGS sequence"/>
</dbReference>
<keyword evidence="4" id="KW-1185">Reference proteome</keyword>
<reference evidence="4" key="1">
    <citation type="submission" date="2016-05" db="EMBL/GenBank/DDBJ databases">
        <title>Comparative genomics of biotechnologically important yeasts.</title>
        <authorList>
            <consortium name="DOE Joint Genome Institute"/>
            <person name="Riley R."/>
            <person name="Haridas S."/>
            <person name="Wolfe K.H."/>
            <person name="Lopes M.R."/>
            <person name="Hittinger C.T."/>
            <person name="Goker M."/>
            <person name="Salamov A."/>
            <person name="Wisecaver J."/>
            <person name="Long T.M."/>
            <person name="Aerts A.L."/>
            <person name="Barry K."/>
            <person name="Choi C."/>
            <person name="Clum A."/>
            <person name="Coughlan A.Y."/>
            <person name="Deshpande S."/>
            <person name="Douglass A.P."/>
            <person name="Hanson S.J."/>
            <person name="Klenk H.-P."/>
            <person name="Labutti K."/>
            <person name="Lapidus A."/>
            <person name="Lindquist E."/>
            <person name="Lipzen A."/>
            <person name="Meier-Kolthoff J.P."/>
            <person name="Ohm R.A."/>
            <person name="Otillar R.P."/>
            <person name="Pangilinan J."/>
            <person name="Peng Y."/>
            <person name="Rokas A."/>
            <person name="Rosa C.A."/>
            <person name="Scheuner C."/>
            <person name="Sibirny A.A."/>
            <person name="Slot J.C."/>
            <person name="Stielow J.B."/>
            <person name="Sun H."/>
            <person name="Kurtzman C.P."/>
            <person name="Blackwell M."/>
            <person name="Grigoriev I.V."/>
            <person name="Jeffries T.W."/>
        </authorList>
    </citation>
    <scope>NUCLEOTIDE SEQUENCE [LARGE SCALE GENOMIC DNA]</scope>
    <source>
        <strain evidence="4">NRRL Y-17324</strain>
    </source>
</reference>
<organism evidence="3 4">
    <name type="scientific">Suhomyces tanzawaensis NRRL Y-17324</name>
    <dbReference type="NCBI Taxonomy" id="984487"/>
    <lineage>
        <taxon>Eukaryota</taxon>
        <taxon>Fungi</taxon>
        <taxon>Dikarya</taxon>
        <taxon>Ascomycota</taxon>
        <taxon>Saccharomycotina</taxon>
        <taxon>Pichiomycetes</taxon>
        <taxon>Debaryomycetaceae</taxon>
        <taxon>Suhomyces</taxon>
    </lineage>
</organism>
<dbReference type="OrthoDB" id="6513042at2759"/>
<evidence type="ECO:0000313" key="3">
    <source>
        <dbReference type="EMBL" id="ODV80137.1"/>
    </source>
</evidence>
<feature type="region of interest" description="Disordered" evidence="1">
    <location>
        <begin position="206"/>
        <end position="249"/>
    </location>
</feature>
<feature type="compositionally biased region" description="Polar residues" evidence="1">
    <location>
        <begin position="348"/>
        <end position="374"/>
    </location>
</feature>
<gene>
    <name evidence="3" type="ORF">CANTADRAFT_48906</name>
</gene>
<accession>A0A1E4SL18</accession>
<feature type="domain" description="5'-3' DNA helicase ZGRF1-like N-terminal" evidence="2">
    <location>
        <begin position="8"/>
        <end position="96"/>
    </location>
</feature>
<proteinExistence type="predicted"/>
<dbReference type="Pfam" id="PF10382">
    <property type="entry name" value="ZGRF1-like_N"/>
    <property type="match status" value="1"/>
</dbReference>